<gene>
    <name evidence="5" type="ORF">F8A88_05210</name>
</gene>
<keyword evidence="2" id="KW-0472">Membrane</keyword>
<feature type="domain" description="Tim44-like" evidence="4">
    <location>
        <begin position="102"/>
        <end position="232"/>
    </location>
</feature>
<feature type="region of interest" description="Disordered" evidence="1">
    <location>
        <begin position="63"/>
        <end position="83"/>
    </location>
</feature>
<evidence type="ECO:0000256" key="3">
    <source>
        <dbReference type="SAM" id="SignalP"/>
    </source>
</evidence>
<dbReference type="AlphaFoldDB" id="A0A6N6N8U0"/>
<proteinExistence type="predicted"/>
<evidence type="ECO:0000259" key="4">
    <source>
        <dbReference type="SMART" id="SM00978"/>
    </source>
</evidence>
<feature type="signal peptide" evidence="3">
    <location>
        <begin position="1"/>
        <end position="26"/>
    </location>
</feature>
<dbReference type="PANTHER" id="PTHR41542">
    <property type="entry name" value="BLL5807 PROTEIN"/>
    <property type="match status" value="1"/>
</dbReference>
<feature type="chain" id="PRO_5026963483" description="Tim44-like domain-containing protein" evidence="3">
    <location>
        <begin position="27"/>
        <end position="235"/>
    </location>
</feature>
<dbReference type="EMBL" id="WAIE01000001">
    <property type="protein sequence ID" value="KAB1443639.1"/>
    <property type="molecule type" value="Genomic_DNA"/>
</dbReference>
<comment type="caution">
    <text evidence="5">The sequence shown here is derived from an EMBL/GenBank/DDBJ whole genome shotgun (WGS) entry which is preliminary data.</text>
</comment>
<dbReference type="Proteomes" id="UP000438699">
    <property type="component" value="Unassembled WGS sequence"/>
</dbReference>
<accession>A0A6N6N8U0</accession>
<evidence type="ECO:0000256" key="1">
    <source>
        <dbReference type="SAM" id="MobiDB-lite"/>
    </source>
</evidence>
<dbReference type="RefSeq" id="WP_151150012.1">
    <property type="nucleotide sequence ID" value="NZ_WAIE01000001.1"/>
</dbReference>
<evidence type="ECO:0000313" key="6">
    <source>
        <dbReference type="Proteomes" id="UP000438699"/>
    </source>
</evidence>
<reference evidence="5 6" key="1">
    <citation type="journal article" date="2017" name="Int. J. Syst. Evol. Microbiol.">
        <title>Desulfovibrio senegalensis sp. nov., a mesophilic sulfate reducer isolated from marine sediment.</title>
        <authorList>
            <person name="Thioye A."/>
            <person name="Gam Z.B.A."/>
            <person name="Mbengue M."/>
            <person name="Cayol J.L."/>
            <person name="Joseph-Bartoli M."/>
            <person name="Toure-Kane C."/>
            <person name="Labat M."/>
        </authorList>
    </citation>
    <scope>NUCLEOTIDE SEQUENCE [LARGE SCALE GENOMIC DNA]</scope>
    <source>
        <strain evidence="5 6">DSM 101509</strain>
    </source>
</reference>
<dbReference type="SUPFAM" id="SSF54427">
    <property type="entry name" value="NTF2-like"/>
    <property type="match status" value="1"/>
</dbReference>
<keyword evidence="6" id="KW-1185">Reference proteome</keyword>
<sequence>MNTSRFVRSIFFAVLFVALVAPAAHAQGEAAKTPSLLDMFLLGLIIFLLVRMFRRRFGRWNRPDNEQRHSDTDHDAGEQQTRDRYDNARATWDMLSGDGAEQASVRTPKSGSSDFDEAEFLEGAKLFYHRFMEAADSGDWDSVAGFLDSALLDELQRNKDLAQSDRTKVMLLEARIADLQQQDGTTRVSVFFDAQLRFGETGDRQAVKREVWEFYRPDHTPGALWTLDAMNTVDQ</sequence>
<evidence type="ECO:0000313" key="5">
    <source>
        <dbReference type="EMBL" id="KAB1443639.1"/>
    </source>
</evidence>
<dbReference type="Pfam" id="PF04280">
    <property type="entry name" value="Tim44"/>
    <property type="match status" value="1"/>
</dbReference>
<keyword evidence="3" id="KW-0732">Signal</keyword>
<evidence type="ECO:0000256" key="2">
    <source>
        <dbReference type="SAM" id="Phobius"/>
    </source>
</evidence>
<keyword evidence="2" id="KW-1133">Transmembrane helix</keyword>
<dbReference type="SMART" id="SM00978">
    <property type="entry name" value="Tim44"/>
    <property type="match status" value="1"/>
</dbReference>
<dbReference type="InterPro" id="IPR032710">
    <property type="entry name" value="NTF2-like_dom_sf"/>
</dbReference>
<organism evidence="5 6">
    <name type="scientific">Pseudodesulfovibrio senegalensis</name>
    <dbReference type="NCBI Taxonomy" id="1721087"/>
    <lineage>
        <taxon>Bacteria</taxon>
        <taxon>Pseudomonadati</taxon>
        <taxon>Thermodesulfobacteriota</taxon>
        <taxon>Desulfovibrionia</taxon>
        <taxon>Desulfovibrionales</taxon>
        <taxon>Desulfovibrionaceae</taxon>
    </lineage>
</organism>
<name>A0A6N6N8U0_9BACT</name>
<dbReference type="InterPro" id="IPR007379">
    <property type="entry name" value="Tim44-like_dom"/>
</dbReference>
<feature type="transmembrane region" description="Helical" evidence="2">
    <location>
        <begin position="36"/>
        <end position="53"/>
    </location>
</feature>
<keyword evidence="2" id="KW-0812">Transmembrane</keyword>
<protein>
    <recommendedName>
        <fullName evidence="4">Tim44-like domain-containing protein</fullName>
    </recommendedName>
</protein>
<dbReference type="PANTHER" id="PTHR41542:SF1">
    <property type="entry name" value="BLL5807 PROTEIN"/>
    <property type="match status" value="1"/>
</dbReference>
<dbReference type="OrthoDB" id="5297955at2"/>